<accession>A0A0L6JIX4</accession>
<reference evidence="3" key="1">
    <citation type="submission" date="2015-07" db="EMBL/GenBank/DDBJ databases">
        <title>Near-Complete Genome Sequence of the Cellulolytic Bacterium Bacteroides (Pseudobacteroides) cellulosolvens ATCC 35603.</title>
        <authorList>
            <person name="Dassa B."/>
            <person name="Utturkar S.M."/>
            <person name="Klingeman D.M."/>
            <person name="Hurt R.A."/>
            <person name="Keller M."/>
            <person name="Xu J."/>
            <person name="Reddy Y.H.K."/>
            <person name="Borovok I."/>
            <person name="Grinberg I.R."/>
            <person name="Lamed R."/>
            <person name="Zhivin O."/>
            <person name="Bayer E.A."/>
            <person name="Brown S.D."/>
        </authorList>
    </citation>
    <scope>NUCLEOTIDE SEQUENCE [LARGE SCALE GENOMIC DNA]</scope>
    <source>
        <strain evidence="3">DSM 2933</strain>
    </source>
</reference>
<protein>
    <recommendedName>
        <fullName evidence="4">DUF4129 domain-containing protein</fullName>
    </recommendedName>
</protein>
<keyword evidence="3" id="KW-1185">Reference proteome</keyword>
<keyword evidence="1" id="KW-1133">Transmembrane helix</keyword>
<evidence type="ECO:0000256" key="1">
    <source>
        <dbReference type="SAM" id="Phobius"/>
    </source>
</evidence>
<organism evidence="2 3">
    <name type="scientific">Pseudobacteroides cellulosolvens ATCC 35603 = DSM 2933</name>
    <dbReference type="NCBI Taxonomy" id="398512"/>
    <lineage>
        <taxon>Bacteria</taxon>
        <taxon>Bacillati</taxon>
        <taxon>Bacillota</taxon>
        <taxon>Clostridia</taxon>
        <taxon>Eubacteriales</taxon>
        <taxon>Oscillospiraceae</taxon>
        <taxon>Pseudobacteroides</taxon>
    </lineage>
</organism>
<gene>
    <name evidence="2" type="ORF">Bccel_1061</name>
</gene>
<evidence type="ECO:0008006" key="4">
    <source>
        <dbReference type="Google" id="ProtNLM"/>
    </source>
</evidence>
<keyword evidence="1" id="KW-0812">Transmembrane</keyword>
<comment type="caution">
    <text evidence="2">The sequence shown here is derived from an EMBL/GenBank/DDBJ whole genome shotgun (WGS) entry which is preliminary data.</text>
</comment>
<evidence type="ECO:0000313" key="2">
    <source>
        <dbReference type="EMBL" id="KNY25801.1"/>
    </source>
</evidence>
<dbReference type="Proteomes" id="UP000036923">
    <property type="component" value="Unassembled WGS sequence"/>
</dbReference>
<keyword evidence="1" id="KW-0472">Membrane</keyword>
<dbReference type="EMBL" id="LGTC01000001">
    <property type="protein sequence ID" value="KNY25801.1"/>
    <property type="molecule type" value="Genomic_DNA"/>
</dbReference>
<dbReference type="AlphaFoldDB" id="A0A0L6JIX4"/>
<feature type="transmembrane region" description="Helical" evidence="1">
    <location>
        <begin position="6"/>
        <end position="31"/>
    </location>
</feature>
<name>A0A0L6JIX4_9FIRM</name>
<dbReference type="STRING" id="398512.Bccel_1061"/>
<proteinExistence type="predicted"/>
<sequence>MGHDSLLIILFKIVMVVIIIGLIVFAVCAIFRRVVKMILELYGKSKNNVTKENKLGYVDEKETLLKSSSRRWPNIKNIFKIFNKKGLSWKDIVTNRDKVRFIYRQKVWSFIKKGYEFKNILTPSELGKEVEELYKEDVSHLTSAYNKARYSNESVGINEVEMLVKKFGNKSYMTSK</sequence>
<evidence type="ECO:0000313" key="3">
    <source>
        <dbReference type="Proteomes" id="UP000036923"/>
    </source>
</evidence>
<dbReference type="eggNOG" id="ENOG5032XF9">
    <property type="taxonomic scope" value="Bacteria"/>
</dbReference>
<dbReference type="RefSeq" id="WP_050753133.1">
    <property type="nucleotide sequence ID" value="NZ_LGTC01000001.1"/>
</dbReference>